<dbReference type="EMBL" id="MNPL01031268">
    <property type="protein sequence ID" value="OQR66729.1"/>
    <property type="molecule type" value="Genomic_DNA"/>
</dbReference>
<organism evidence="1 2">
    <name type="scientific">Tropilaelaps mercedesae</name>
    <dbReference type="NCBI Taxonomy" id="418985"/>
    <lineage>
        <taxon>Eukaryota</taxon>
        <taxon>Metazoa</taxon>
        <taxon>Ecdysozoa</taxon>
        <taxon>Arthropoda</taxon>
        <taxon>Chelicerata</taxon>
        <taxon>Arachnida</taxon>
        <taxon>Acari</taxon>
        <taxon>Parasitiformes</taxon>
        <taxon>Mesostigmata</taxon>
        <taxon>Gamasina</taxon>
        <taxon>Dermanyssoidea</taxon>
        <taxon>Laelapidae</taxon>
        <taxon>Tropilaelaps</taxon>
    </lineage>
</organism>
<dbReference type="Proteomes" id="UP000192247">
    <property type="component" value="Unassembled WGS sequence"/>
</dbReference>
<reference evidence="1 2" key="1">
    <citation type="journal article" date="2017" name="Gigascience">
        <title>Draft genome of the honey bee ectoparasitic mite, Tropilaelaps mercedesae, is shaped by the parasitic life history.</title>
        <authorList>
            <person name="Dong X."/>
            <person name="Armstrong S.D."/>
            <person name="Xia D."/>
            <person name="Makepeace B.L."/>
            <person name="Darby A.C."/>
            <person name="Kadowaki T."/>
        </authorList>
    </citation>
    <scope>NUCLEOTIDE SEQUENCE [LARGE SCALE GENOMIC DNA]</scope>
    <source>
        <strain evidence="1">Wuxi-XJTLU</strain>
    </source>
</reference>
<dbReference type="PANTHER" id="PTHR19446">
    <property type="entry name" value="REVERSE TRANSCRIPTASES"/>
    <property type="match status" value="1"/>
</dbReference>
<keyword evidence="2" id="KW-1185">Reference proteome</keyword>
<evidence type="ECO:0000313" key="1">
    <source>
        <dbReference type="EMBL" id="OQR66729.1"/>
    </source>
</evidence>
<sequence length="77" mass="8229">MEIPIVTIEEITEAGAGIPTGKAPGPDGIPAEALKTLAKTRPEFLAKVATKLLRTGTFPREWKRGRLVLIPKAGKPL</sequence>
<evidence type="ECO:0008006" key="3">
    <source>
        <dbReference type="Google" id="ProtNLM"/>
    </source>
</evidence>
<protein>
    <recommendedName>
        <fullName evidence="3">RNA-directed DNA polymerase from mobile element jockey-like</fullName>
    </recommendedName>
</protein>
<dbReference type="InParanoid" id="A0A1V9WZP0"/>
<gene>
    <name evidence="1" type="ORF">BIW11_13961</name>
</gene>
<dbReference type="STRING" id="418985.A0A1V9WZP0"/>
<accession>A0A1V9WZP0</accession>
<dbReference type="OrthoDB" id="6437545at2759"/>
<comment type="caution">
    <text evidence="1">The sequence shown here is derived from an EMBL/GenBank/DDBJ whole genome shotgun (WGS) entry which is preliminary data.</text>
</comment>
<name>A0A1V9WZP0_9ACAR</name>
<proteinExistence type="predicted"/>
<feature type="non-terminal residue" evidence="1">
    <location>
        <position position="77"/>
    </location>
</feature>
<dbReference type="AlphaFoldDB" id="A0A1V9WZP0"/>
<evidence type="ECO:0000313" key="2">
    <source>
        <dbReference type="Proteomes" id="UP000192247"/>
    </source>
</evidence>